<name>A0A0F9RSZ4_9ZZZZ</name>
<dbReference type="Pfam" id="PF16925">
    <property type="entry name" value="TetR_C_13"/>
    <property type="match status" value="1"/>
</dbReference>
<evidence type="ECO:0000259" key="4">
    <source>
        <dbReference type="PROSITE" id="PS50977"/>
    </source>
</evidence>
<dbReference type="InterPro" id="IPR011075">
    <property type="entry name" value="TetR_C"/>
</dbReference>
<evidence type="ECO:0000256" key="3">
    <source>
        <dbReference type="ARBA" id="ARBA00023163"/>
    </source>
</evidence>
<reference evidence="5" key="1">
    <citation type="journal article" date="2015" name="Nature">
        <title>Complex archaea that bridge the gap between prokaryotes and eukaryotes.</title>
        <authorList>
            <person name="Spang A."/>
            <person name="Saw J.H."/>
            <person name="Jorgensen S.L."/>
            <person name="Zaremba-Niedzwiedzka K."/>
            <person name="Martijn J."/>
            <person name="Lind A.E."/>
            <person name="van Eijk R."/>
            <person name="Schleper C."/>
            <person name="Guy L."/>
            <person name="Ettema T.J."/>
        </authorList>
    </citation>
    <scope>NUCLEOTIDE SEQUENCE</scope>
</reference>
<dbReference type="PROSITE" id="PS50977">
    <property type="entry name" value="HTH_TETR_2"/>
    <property type="match status" value="1"/>
</dbReference>
<gene>
    <name evidence="5" type="ORF">LCGC14_0936160</name>
</gene>
<dbReference type="PANTHER" id="PTHR47506:SF6">
    <property type="entry name" value="HTH-TYPE TRANSCRIPTIONAL REPRESSOR NEMR"/>
    <property type="match status" value="1"/>
</dbReference>
<dbReference type="InterPro" id="IPR009057">
    <property type="entry name" value="Homeodomain-like_sf"/>
</dbReference>
<dbReference type="InterPro" id="IPR036271">
    <property type="entry name" value="Tet_transcr_reg_TetR-rel_C_sf"/>
</dbReference>
<dbReference type="InterPro" id="IPR001647">
    <property type="entry name" value="HTH_TetR"/>
</dbReference>
<proteinExistence type="predicted"/>
<comment type="caution">
    <text evidence="5">The sequence shown here is derived from an EMBL/GenBank/DDBJ whole genome shotgun (WGS) entry which is preliminary data.</text>
</comment>
<dbReference type="SUPFAM" id="SSF46689">
    <property type="entry name" value="Homeodomain-like"/>
    <property type="match status" value="1"/>
</dbReference>
<accession>A0A0F9RSZ4</accession>
<keyword evidence="3" id="KW-0804">Transcription</keyword>
<evidence type="ECO:0000256" key="1">
    <source>
        <dbReference type="ARBA" id="ARBA00023015"/>
    </source>
</evidence>
<dbReference type="SUPFAM" id="SSF48498">
    <property type="entry name" value="Tetracyclin repressor-like, C-terminal domain"/>
    <property type="match status" value="1"/>
</dbReference>
<feature type="domain" description="HTH tetR-type" evidence="4">
    <location>
        <begin position="6"/>
        <end position="66"/>
    </location>
</feature>
<evidence type="ECO:0000313" key="5">
    <source>
        <dbReference type="EMBL" id="KKN20388.1"/>
    </source>
</evidence>
<protein>
    <recommendedName>
        <fullName evidence="4">HTH tetR-type domain-containing protein</fullName>
    </recommendedName>
</protein>
<evidence type="ECO:0000256" key="2">
    <source>
        <dbReference type="ARBA" id="ARBA00023125"/>
    </source>
</evidence>
<dbReference type="PANTHER" id="PTHR47506">
    <property type="entry name" value="TRANSCRIPTIONAL REGULATORY PROTEIN"/>
    <property type="match status" value="1"/>
</dbReference>
<keyword evidence="2" id="KW-0238">DNA-binding</keyword>
<sequence>MANQKEVKKEQILNQGIQLMMMHGYQGTGVKLLLDTVNVPKGSFYSYFESKENFTAEAISHYIKPFITRLQSYLDKSDLDGLAAIKAYFASLTDELEQSDFKGGCLLGDLMGEIAGVSDLCRQALKTAIHQYCNLLEQGLYSAQQQGVVRTDISAETMARLLFDAWQGALLHMKIEQSTLPLHRFSVELLDHYIVT</sequence>
<dbReference type="EMBL" id="LAZR01003247">
    <property type="protein sequence ID" value="KKN20388.1"/>
    <property type="molecule type" value="Genomic_DNA"/>
</dbReference>
<dbReference type="Gene3D" id="1.10.357.10">
    <property type="entry name" value="Tetracycline Repressor, domain 2"/>
    <property type="match status" value="1"/>
</dbReference>
<organism evidence="5">
    <name type="scientific">marine sediment metagenome</name>
    <dbReference type="NCBI Taxonomy" id="412755"/>
    <lineage>
        <taxon>unclassified sequences</taxon>
        <taxon>metagenomes</taxon>
        <taxon>ecological metagenomes</taxon>
    </lineage>
</organism>
<dbReference type="GO" id="GO:0003677">
    <property type="term" value="F:DNA binding"/>
    <property type="evidence" value="ECO:0007669"/>
    <property type="project" value="UniProtKB-KW"/>
</dbReference>
<keyword evidence="1" id="KW-0805">Transcription regulation</keyword>
<dbReference type="AlphaFoldDB" id="A0A0F9RSZ4"/>
<dbReference type="Pfam" id="PF00440">
    <property type="entry name" value="TetR_N"/>
    <property type="match status" value="1"/>
</dbReference>